<keyword evidence="2" id="KW-1185">Reference proteome</keyword>
<protein>
    <submittedName>
        <fullName evidence="1">Uncharacterized protein</fullName>
    </submittedName>
</protein>
<proteinExistence type="predicted"/>
<dbReference type="AlphaFoldDB" id="A0A3M0KGC0"/>
<evidence type="ECO:0000313" key="2">
    <source>
        <dbReference type="Proteomes" id="UP000269221"/>
    </source>
</evidence>
<sequence>MQSGRTGSGEMCSDVPDGKCCKDKHNGMGVIVSKGAVALEACARAVPVRIQNSAQKWGTQEPPGLSVDCFWGVKKPWETKNCLLPIGPELPEEELPG</sequence>
<dbReference type="EMBL" id="QRBI01000106">
    <property type="protein sequence ID" value="RMC12222.1"/>
    <property type="molecule type" value="Genomic_DNA"/>
</dbReference>
<evidence type="ECO:0000313" key="1">
    <source>
        <dbReference type="EMBL" id="RMC12222.1"/>
    </source>
</evidence>
<reference evidence="1 2" key="1">
    <citation type="submission" date="2018-07" db="EMBL/GenBank/DDBJ databases">
        <title>A high quality draft genome assembly of the barn swallow (H. rustica rustica).</title>
        <authorList>
            <person name="Formenti G."/>
            <person name="Chiara M."/>
            <person name="Poveda L."/>
            <person name="Francoijs K.-J."/>
            <person name="Bonisoli-Alquati A."/>
            <person name="Canova L."/>
            <person name="Gianfranceschi L."/>
            <person name="Horner D.S."/>
            <person name="Saino N."/>
        </authorList>
    </citation>
    <scope>NUCLEOTIDE SEQUENCE [LARGE SCALE GENOMIC DNA]</scope>
    <source>
        <strain evidence="1">Chelidonia</strain>
        <tissue evidence="1">Blood</tissue>
    </source>
</reference>
<accession>A0A3M0KGC0</accession>
<name>A0A3M0KGC0_HIRRU</name>
<comment type="caution">
    <text evidence="1">The sequence shown here is derived from an EMBL/GenBank/DDBJ whole genome shotgun (WGS) entry which is preliminary data.</text>
</comment>
<gene>
    <name evidence="1" type="ORF">DUI87_09733</name>
</gene>
<dbReference type="Proteomes" id="UP000269221">
    <property type="component" value="Unassembled WGS sequence"/>
</dbReference>
<organism evidence="1 2">
    <name type="scientific">Hirundo rustica rustica</name>
    <dbReference type="NCBI Taxonomy" id="333673"/>
    <lineage>
        <taxon>Eukaryota</taxon>
        <taxon>Metazoa</taxon>
        <taxon>Chordata</taxon>
        <taxon>Craniata</taxon>
        <taxon>Vertebrata</taxon>
        <taxon>Euteleostomi</taxon>
        <taxon>Archelosauria</taxon>
        <taxon>Archosauria</taxon>
        <taxon>Dinosauria</taxon>
        <taxon>Saurischia</taxon>
        <taxon>Theropoda</taxon>
        <taxon>Coelurosauria</taxon>
        <taxon>Aves</taxon>
        <taxon>Neognathae</taxon>
        <taxon>Neoaves</taxon>
        <taxon>Telluraves</taxon>
        <taxon>Australaves</taxon>
        <taxon>Passeriformes</taxon>
        <taxon>Sylvioidea</taxon>
        <taxon>Hirundinidae</taxon>
        <taxon>Hirundo</taxon>
    </lineage>
</organism>